<dbReference type="EMBL" id="FN653018">
    <property type="protein sequence ID" value="CBY21837.1"/>
    <property type="molecule type" value="Genomic_DNA"/>
</dbReference>
<dbReference type="AlphaFoldDB" id="E4WWU5"/>
<evidence type="ECO:0000256" key="1">
    <source>
        <dbReference type="SAM" id="MobiDB-lite"/>
    </source>
</evidence>
<feature type="transmembrane region" description="Helical" evidence="2">
    <location>
        <begin position="376"/>
        <end position="394"/>
    </location>
</feature>
<feature type="transmembrane region" description="Helical" evidence="2">
    <location>
        <begin position="400"/>
        <end position="420"/>
    </location>
</feature>
<accession>E4WWU5</accession>
<feature type="region of interest" description="Disordered" evidence="1">
    <location>
        <begin position="564"/>
        <end position="586"/>
    </location>
</feature>
<keyword evidence="2" id="KW-1133">Transmembrane helix</keyword>
<dbReference type="InParanoid" id="E4WWU5"/>
<feature type="chain" id="PRO_5003190675" evidence="3">
    <location>
        <begin position="19"/>
        <end position="586"/>
    </location>
</feature>
<feature type="transmembrane region" description="Helical" evidence="2">
    <location>
        <begin position="259"/>
        <end position="281"/>
    </location>
</feature>
<gene>
    <name evidence="4" type="ORF">GSOID_T00011365001</name>
</gene>
<feature type="transmembrane region" description="Helical" evidence="2">
    <location>
        <begin position="293"/>
        <end position="315"/>
    </location>
</feature>
<keyword evidence="5" id="KW-1185">Reference proteome</keyword>
<keyword evidence="2" id="KW-0812">Transmembrane</keyword>
<organism evidence="4">
    <name type="scientific">Oikopleura dioica</name>
    <name type="common">Tunicate</name>
    <dbReference type="NCBI Taxonomy" id="34765"/>
    <lineage>
        <taxon>Eukaryota</taxon>
        <taxon>Metazoa</taxon>
        <taxon>Chordata</taxon>
        <taxon>Tunicata</taxon>
        <taxon>Appendicularia</taxon>
        <taxon>Copelata</taxon>
        <taxon>Oikopleuridae</taxon>
        <taxon>Oikopleura</taxon>
    </lineage>
</organism>
<keyword evidence="2" id="KW-0472">Membrane</keyword>
<evidence type="ECO:0000313" key="4">
    <source>
        <dbReference type="EMBL" id="CBY21837.1"/>
    </source>
</evidence>
<dbReference type="Proteomes" id="UP000001307">
    <property type="component" value="Unassembled WGS sequence"/>
</dbReference>
<evidence type="ECO:0000256" key="2">
    <source>
        <dbReference type="SAM" id="Phobius"/>
    </source>
</evidence>
<feature type="transmembrane region" description="Helical" evidence="2">
    <location>
        <begin position="441"/>
        <end position="462"/>
    </location>
</feature>
<feature type="signal peptide" evidence="3">
    <location>
        <begin position="1"/>
        <end position="18"/>
    </location>
</feature>
<feature type="transmembrane region" description="Helical" evidence="2">
    <location>
        <begin position="335"/>
        <end position="355"/>
    </location>
</feature>
<evidence type="ECO:0000256" key="3">
    <source>
        <dbReference type="SAM" id="SignalP"/>
    </source>
</evidence>
<evidence type="ECO:0000313" key="5">
    <source>
        <dbReference type="Proteomes" id="UP000001307"/>
    </source>
</evidence>
<dbReference type="OrthoDB" id="10326475at2759"/>
<proteinExistence type="predicted"/>
<keyword evidence="3" id="KW-0732">Signal</keyword>
<protein>
    <submittedName>
        <fullName evidence="4">Uncharacterized protein</fullName>
    </submittedName>
</protein>
<feature type="compositionally biased region" description="Basic and acidic residues" evidence="1">
    <location>
        <begin position="572"/>
        <end position="586"/>
    </location>
</feature>
<name>E4WWU5_OIKDI</name>
<reference evidence="4" key="1">
    <citation type="journal article" date="2010" name="Science">
        <title>Plasticity of animal genome architecture unmasked by rapid evolution of a pelagic tunicate.</title>
        <authorList>
            <person name="Denoeud F."/>
            <person name="Henriet S."/>
            <person name="Mungpakdee S."/>
            <person name="Aury J.M."/>
            <person name="Da Silva C."/>
            <person name="Brinkmann H."/>
            <person name="Mikhaleva J."/>
            <person name="Olsen L.C."/>
            <person name="Jubin C."/>
            <person name="Canestro C."/>
            <person name="Bouquet J.M."/>
            <person name="Danks G."/>
            <person name="Poulain J."/>
            <person name="Campsteijn C."/>
            <person name="Adamski M."/>
            <person name="Cross I."/>
            <person name="Yadetie F."/>
            <person name="Muffato M."/>
            <person name="Louis A."/>
            <person name="Butcher S."/>
            <person name="Tsagkogeorga G."/>
            <person name="Konrad A."/>
            <person name="Singh S."/>
            <person name="Jensen M.F."/>
            <person name="Cong E.H."/>
            <person name="Eikeseth-Otteraa H."/>
            <person name="Noel B."/>
            <person name="Anthouard V."/>
            <person name="Porcel B.M."/>
            <person name="Kachouri-Lafond R."/>
            <person name="Nishino A."/>
            <person name="Ugolini M."/>
            <person name="Chourrout P."/>
            <person name="Nishida H."/>
            <person name="Aasland R."/>
            <person name="Huzurbazar S."/>
            <person name="Westhof E."/>
            <person name="Delsuc F."/>
            <person name="Lehrach H."/>
            <person name="Reinhardt R."/>
            <person name="Weissenbach J."/>
            <person name="Roy S.W."/>
            <person name="Artiguenave F."/>
            <person name="Postlethwait J.H."/>
            <person name="Manak J.R."/>
            <person name="Thompson E.M."/>
            <person name="Jaillon O."/>
            <person name="Du Pasquier L."/>
            <person name="Boudinot P."/>
            <person name="Liberles D.A."/>
            <person name="Volff J.N."/>
            <person name="Philippe H."/>
            <person name="Lenhard B."/>
            <person name="Roest Crollius H."/>
            <person name="Wincker P."/>
            <person name="Chourrout D."/>
        </authorList>
    </citation>
    <scope>NUCLEOTIDE SEQUENCE [LARGE SCALE GENOMIC DNA]</scope>
</reference>
<sequence>MKILELLLFVLTDARILGLYNGTLLVEKAFPDDAVFRRRFFVEFEDDAAYNLTVATDAPFKLVIGFDNYIFNSFDNSAISVKVGDQVPNGISDINENWIEIQFEDQEKRISAELNVETSSESLSVPLLSGSHSSSETERNRLFTSSYGANLRNILSVSTSVIIPDVPADLDYAAVRETIVNFFKMDSVNQVQVVDVRNSTHGLVFDISIGVIVPQAVTFLQGWNVYITDLFRMLQVKNNVDASFTAPVYKVEAPRAKKAFIAIVAICSVVILGFLVLYFIVGLKNDMTKREILGGWFLINFRPSLLVMAEMLLWWGYSEQFNMLYPSNDSFGLGFVFIAIFGFICSSGRSVAYLLRIHCQRKEWNYPWSQGNIANILGILLHDIPVPFAVYFFYTKYYSVLSSFKLTVMVFQAAHMTLFLKYFTTQRKENVAKRKEGTFTLGHALTSIFFLVALISQIMMFARTVALQTGRLAVMSGSKVSPVVRKDFTPNYPNSEDVVGRACMETDLNEDGAFVNTPKPFKSSCLNGIEIGIIVMFAITLFIGLLTSAVYAVAYIKMKRSKTYEDNQPMDQRNDEVENVPKKTTN</sequence>
<feature type="transmembrane region" description="Helical" evidence="2">
    <location>
        <begin position="531"/>
        <end position="554"/>
    </location>
</feature>